<feature type="compositionally biased region" description="Low complexity" evidence="11">
    <location>
        <begin position="82"/>
        <end position="93"/>
    </location>
</feature>
<keyword evidence="6" id="KW-0805">Transcription regulation</keyword>
<dbReference type="GO" id="GO:0008270">
    <property type="term" value="F:zinc ion binding"/>
    <property type="evidence" value="ECO:0007669"/>
    <property type="project" value="UniProtKB-KW"/>
</dbReference>
<dbReference type="PROSITE" id="PS50157">
    <property type="entry name" value="ZINC_FINGER_C2H2_2"/>
    <property type="match status" value="3"/>
</dbReference>
<evidence type="ECO:0000256" key="8">
    <source>
        <dbReference type="ARBA" id="ARBA00023163"/>
    </source>
</evidence>
<feature type="region of interest" description="Disordered" evidence="11">
    <location>
        <begin position="734"/>
        <end position="757"/>
    </location>
</feature>
<feature type="region of interest" description="Disordered" evidence="11">
    <location>
        <begin position="245"/>
        <end position="349"/>
    </location>
</feature>
<feature type="region of interest" description="Disordered" evidence="11">
    <location>
        <begin position="61"/>
        <end position="93"/>
    </location>
</feature>
<evidence type="ECO:0000256" key="10">
    <source>
        <dbReference type="PROSITE-ProRule" id="PRU00042"/>
    </source>
</evidence>
<keyword evidence="3" id="KW-0677">Repeat</keyword>
<dbReference type="PANTHER" id="PTHR24383:SF12">
    <property type="entry name" value="ZINC FINGER PROTEIN 618"/>
    <property type="match status" value="1"/>
</dbReference>
<accession>A0A9Q1D6H0</accession>
<dbReference type="Proteomes" id="UP001152803">
    <property type="component" value="Unassembled WGS sequence"/>
</dbReference>
<evidence type="ECO:0000256" key="6">
    <source>
        <dbReference type="ARBA" id="ARBA00023015"/>
    </source>
</evidence>
<feature type="compositionally biased region" description="Polar residues" evidence="11">
    <location>
        <begin position="334"/>
        <end position="343"/>
    </location>
</feature>
<feature type="domain" description="C2H2-type" evidence="12">
    <location>
        <begin position="113"/>
        <end position="140"/>
    </location>
</feature>
<dbReference type="SUPFAM" id="SSF140996">
    <property type="entry name" value="Hermes dimerisation domain"/>
    <property type="match status" value="1"/>
</dbReference>
<keyword evidence="2" id="KW-0479">Metal-binding</keyword>
<evidence type="ECO:0000256" key="1">
    <source>
        <dbReference type="ARBA" id="ARBA00004123"/>
    </source>
</evidence>
<dbReference type="PANTHER" id="PTHR24383">
    <property type="entry name" value="ZINC FINGER PROTEIN"/>
    <property type="match status" value="1"/>
</dbReference>
<evidence type="ECO:0000256" key="11">
    <source>
        <dbReference type="SAM" id="MobiDB-lite"/>
    </source>
</evidence>
<dbReference type="SMART" id="SM00355">
    <property type="entry name" value="ZnF_C2H2"/>
    <property type="match status" value="3"/>
</dbReference>
<keyword evidence="14" id="KW-1185">Reference proteome</keyword>
<dbReference type="PROSITE" id="PS00028">
    <property type="entry name" value="ZINC_FINGER_C2H2_1"/>
    <property type="match status" value="3"/>
</dbReference>
<comment type="caution">
    <text evidence="13">The sequence shown here is derived from an EMBL/GenBank/DDBJ whole genome shotgun (WGS) entry which is preliminary data.</text>
</comment>
<evidence type="ECO:0000313" key="13">
    <source>
        <dbReference type="EMBL" id="KAJ8260651.1"/>
    </source>
</evidence>
<dbReference type="InterPro" id="IPR008906">
    <property type="entry name" value="HATC_C_dom"/>
</dbReference>
<dbReference type="GO" id="GO:0046983">
    <property type="term" value="F:protein dimerization activity"/>
    <property type="evidence" value="ECO:0007669"/>
    <property type="project" value="InterPro"/>
</dbReference>
<keyword evidence="9" id="KW-0539">Nucleus</keyword>
<keyword evidence="4 10" id="KW-0863">Zinc-finger</keyword>
<dbReference type="EMBL" id="JAFJMO010000012">
    <property type="protein sequence ID" value="KAJ8260651.1"/>
    <property type="molecule type" value="Genomic_DNA"/>
</dbReference>
<evidence type="ECO:0000256" key="2">
    <source>
        <dbReference type="ARBA" id="ARBA00022723"/>
    </source>
</evidence>
<keyword evidence="5" id="KW-0862">Zinc</keyword>
<dbReference type="OrthoDB" id="10051975at2759"/>
<feature type="domain" description="C2H2-type" evidence="12">
    <location>
        <begin position="213"/>
        <end position="236"/>
    </location>
</feature>
<dbReference type="GO" id="GO:0003677">
    <property type="term" value="F:DNA binding"/>
    <property type="evidence" value="ECO:0007669"/>
    <property type="project" value="UniProtKB-KW"/>
</dbReference>
<dbReference type="Gene3D" id="1.10.10.1070">
    <property type="entry name" value="Zinc finger, BED domain-containing"/>
    <property type="match status" value="1"/>
</dbReference>
<evidence type="ECO:0000256" key="5">
    <source>
        <dbReference type="ARBA" id="ARBA00022833"/>
    </source>
</evidence>
<dbReference type="InterPro" id="IPR012337">
    <property type="entry name" value="RNaseH-like_sf"/>
</dbReference>
<dbReference type="Pfam" id="PF05699">
    <property type="entry name" value="Dimer_Tnp_hAT"/>
    <property type="match status" value="1"/>
</dbReference>
<dbReference type="GO" id="GO:0005634">
    <property type="term" value="C:nucleus"/>
    <property type="evidence" value="ECO:0007669"/>
    <property type="project" value="UniProtKB-SubCell"/>
</dbReference>
<evidence type="ECO:0000256" key="3">
    <source>
        <dbReference type="ARBA" id="ARBA00022737"/>
    </source>
</evidence>
<feature type="domain" description="C2H2-type" evidence="12">
    <location>
        <begin position="156"/>
        <end position="183"/>
    </location>
</feature>
<proteinExistence type="predicted"/>
<dbReference type="SUPFAM" id="SSF57667">
    <property type="entry name" value="beta-beta-alpha zinc fingers"/>
    <property type="match status" value="1"/>
</dbReference>
<organism evidence="13 14">
    <name type="scientific">Conger conger</name>
    <name type="common">Conger eel</name>
    <name type="synonym">Muraena conger</name>
    <dbReference type="NCBI Taxonomy" id="82655"/>
    <lineage>
        <taxon>Eukaryota</taxon>
        <taxon>Metazoa</taxon>
        <taxon>Chordata</taxon>
        <taxon>Craniata</taxon>
        <taxon>Vertebrata</taxon>
        <taxon>Euteleostomi</taxon>
        <taxon>Actinopterygii</taxon>
        <taxon>Neopterygii</taxon>
        <taxon>Teleostei</taxon>
        <taxon>Anguilliformes</taxon>
        <taxon>Congridae</taxon>
        <taxon>Conger</taxon>
    </lineage>
</organism>
<evidence type="ECO:0000259" key="12">
    <source>
        <dbReference type="PROSITE" id="PS50157"/>
    </source>
</evidence>
<evidence type="ECO:0000256" key="4">
    <source>
        <dbReference type="ARBA" id="ARBA00022771"/>
    </source>
</evidence>
<keyword evidence="8" id="KW-0804">Transcription</keyword>
<evidence type="ECO:0000256" key="7">
    <source>
        <dbReference type="ARBA" id="ARBA00023125"/>
    </source>
</evidence>
<reference evidence="13" key="1">
    <citation type="journal article" date="2023" name="Science">
        <title>Genome structures resolve the early diversification of teleost fishes.</title>
        <authorList>
            <person name="Parey E."/>
            <person name="Louis A."/>
            <person name="Montfort J."/>
            <person name="Bouchez O."/>
            <person name="Roques C."/>
            <person name="Iampietro C."/>
            <person name="Lluch J."/>
            <person name="Castinel A."/>
            <person name="Donnadieu C."/>
            <person name="Desvignes T."/>
            <person name="Floi Bucao C."/>
            <person name="Jouanno E."/>
            <person name="Wen M."/>
            <person name="Mejri S."/>
            <person name="Dirks R."/>
            <person name="Jansen H."/>
            <person name="Henkel C."/>
            <person name="Chen W.J."/>
            <person name="Zahm M."/>
            <person name="Cabau C."/>
            <person name="Klopp C."/>
            <person name="Thompson A.W."/>
            <person name="Robinson-Rechavi M."/>
            <person name="Braasch I."/>
            <person name="Lecointre G."/>
            <person name="Bobe J."/>
            <person name="Postlethwait J.H."/>
            <person name="Berthelot C."/>
            <person name="Roest Crollius H."/>
            <person name="Guiguen Y."/>
        </authorList>
    </citation>
    <scope>NUCLEOTIDE SEQUENCE</scope>
    <source>
        <strain evidence="13">Concon-B</strain>
    </source>
</reference>
<evidence type="ECO:0000313" key="14">
    <source>
        <dbReference type="Proteomes" id="UP001152803"/>
    </source>
</evidence>
<dbReference type="SUPFAM" id="SSF53098">
    <property type="entry name" value="Ribonuclease H-like"/>
    <property type="match status" value="1"/>
</dbReference>
<dbReference type="AlphaFoldDB" id="A0A9Q1D6H0"/>
<dbReference type="InterPro" id="IPR036236">
    <property type="entry name" value="Znf_C2H2_sf"/>
</dbReference>
<dbReference type="InterPro" id="IPR013087">
    <property type="entry name" value="Znf_C2H2_type"/>
</dbReference>
<feature type="compositionally biased region" description="Polar residues" evidence="11">
    <location>
        <begin position="280"/>
        <end position="322"/>
    </location>
</feature>
<comment type="subcellular location">
    <subcellularLocation>
        <location evidence="1">Nucleus</location>
    </subcellularLocation>
</comment>
<gene>
    <name evidence="13" type="ORF">COCON_G00163740</name>
</gene>
<dbReference type="Gene3D" id="3.30.160.60">
    <property type="entry name" value="Classic Zinc Finger"/>
    <property type="match status" value="1"/>
</dbReference>
<sequence>MCWRGQIFRLKPSQSEMKQHAEALCSMAAVAASSSRPLFSERCAGRAGMSAQEVPIAGAEPAAVTGGQPGPAPSPVLNPQQGSSNGEEPESSSPAEICVIIGESHNAQTPGSYVCGICGKKYKYYNCFQTHVRGHRESDGGTGEGGSQTTNNNFRYTCDICGKKYKYYSCFQEHRDLHAVDDPYDQVVIPVEDIKDDESGETFLKIGPRTGLYICEFCGKQYKYFNPYQEHVALHTPLSYSVEMQSPGAQQRLKDTRKQGNVKSDQIESLFSRKMEKKLQSSLGETNSSQNSSGTMCPLVSSSFSPLRTENENHTPVGTPKSSPAPAAQDQPWKRNSTSNQSGGLPEKDRQQLAERWLRVMCSDLGSASTLCGDDFLRLAQTLVDTGARHGAYPLQEALGGAPSTLALRQLPRMYNQTKVKVTCALGASSAPGIALACHAHTAGPRPCFVLWAHQAEGPRLRRYVLGVRELAPGGEDGDGELQAWAQNVLSEFVMPEVRAAYVTEPRRPWGGPCGGRAGGPSLSCTGCSLGAVAQAVLGRKSLQMRGLQEVADLLDSCRHVAAVTGLPWDGLGRGEDHAQALPPAPPCWDQTAETLLKVHERLEQLCQAYGRSKPAATLLQALNKPLLGTLASLLSPLRQVAAELASDCRPTLQLVLPAYLRLEKLFTAKASEPGPGGKLCHCLLEALKENLKMEDAHQAAMVLDPQLKLRPVPAYQHDDIIARVVRAAADMGEGAGAEGDGEPGPPAGKRGRLGDEEGEAKKEVFHYLSEPLFQAVPNLLQYWRSVTERYPRLARLALWLLAVPAVGVRADLATACQQAVAMRGQQRVGADNMNKLVFLKANAP</sequence>
<feature type="compositionally biased region" description="Polar residues" evidence="11">
    <location>
        <begin position="259"/>
        <end position="269"/>
    </location>
</feature>
<evidence type="ECO:0000256" key="9">
    <source>
        <dbReference type="ARBA" id="ARBA00023242"/>
    </source>
</evidence>
<name>A0A9Q1D6H0_CONCO</name>
<keyword evidence="7" id="KW-0238">DNA-binding</keyword>
<protein>
    <recommendedName>
        <fullName evidence="12">C2H2-type domain-containing protein</fullName>
    </recommendedName>
</protein>